<dbReference type="InterPro" id="IPR013655">
    <property type="entry name" value="PAS_fold_3"/>
</dbReference>
<dbReference type="InterPro" id="IPR035965">
    <property type="entry name" value="PAS-like_dom_sf"/>
</dbReference>
<evidence type="ECO:0000259" key="2">
    <source>
        <dbReference type="PROSITE" id="PS50112"/>
    </source>
</evidence>
<feature type="region of interest" description="Disordered" evidence="1">
    <location>
        <begin position="265"/>
        <end position="310"/>
    </location>
</feature>
<comment type="caution">
    <text evidence="3">The sequence shown here is derived from an EMBL/GenBank/DDBJ whole genome shotgun (WGS) entry which is preliminary data.</text>
</comment>
<dbReference type="AlphaFoldDB" id="A0AAW0GKG3"/>
<dbReference type="Gene3D" id="3.30.450.20">
    <property type="entry name" value="PAS domain"/>
    <property type="match status" value="1"/>
</dbReference>
<organism evidence="3 4">
    <name type="scientific">Cerrena zonata</name>
    <dbReference type="NCBI Taxonomy" id="2478898"/>
    <lineage>
        <taxon>Eukaryota</taxon>
        <taxon>Fungi</taxon>
        <taxon>Dikarya</taxon>
        <taxon>Basidiomycota</taxon>
        <taxon>Agaricomycotina</taxon>
        <taxon>Agaricomycetes</taxon>
        <taxon>Polyporales</taxon>
        <taxon>Cerrenaceae</taxon>
        <taxon>Cerrena</taxon>
    </lineage>
</organism>
<keyword evidence="4" id="KW-1185">Reference proteome</keyword>
<sequence>MDSNSSHVSFIGIVDFTEDARWVYCSESVQDLLGWEPRDLINRPSLELVHPDEFAQVRKMHYDTIKQDKAATLAYLRMRHKDPCKGYILCSITRTVCQNVLVGSVSFATPGPRAMHNNSTAQEVTVITQSAKDFEFRKWNDPNPMPPCPILAPPGRGRSLSDPASVEPSPPMRFSPLPEQSSRTALILDRFSERCTIYYCSNDSLVHTSAAMGRSFFDFVMPRHEDLVRNWIDVVKGWGVNERGQPSDGGFGFGKFALCVKGRDSSLKVDTPPSRARRSPPMNNTNSRTRSHSHRDLTSPLPVGDYNRPPAPGEEIIVDAIFSAHSDGLMAIIRKASSS</sequence>
<reference evidence="3 4" key="1">
    <citation type="submission" date="2022-09" db="EMBL/GenBank/DDBJ databases">
        <authorList>
            <person name="Palmer J.M."/>
        </authorList>
    </citation>
    <scope>NUCLEOTIDE SEQUENCE [LARGE SCALE GENOMIC DNA]</scope>
    <source>
        <strain evidence="3 4">DSM 7382</strain>
    </source>
</reference>
<accession>A0AAW0GKG3</accession>
<evidence type="ECO:0000313" key="4">
    <source>
        <dbReference type="Proteomes" id="UP001385951"/>
    </source>
</evidence>
<name>A0AAW0GKG3_9APHY</name>
<dbReference type="SUPFAM" id="SSF55785">
    <property type="entry name" value="PYP-like sensor domain (PAS domain)"/>
    <property type="match status" value="1"/>
</dbReference>
<dbReference type="PROSITE" id="PS50112">
    <property type="entry name" value="PAS"/>
    <property type="match status" value="1"/>
</dbReference>
<feature type="domain" description="PAS" evidence="2">
    <location>
        <begin position="13"/>
        <end position="68"/>
    </location>
</feature>
<evidence type="ECO:0000256" key="1">
    <source>
        <dbReference type="SAM" id="MobiDB-lite"/>
    </source>
</evidence>
<dbReference type="InterPro" id="IPR000014">
    <property type="entry name" value="PAS"/>
</dbReference>
<dbReference type="Pfam" id="PF08447">
    <property type="entry name" value="PAS_3"/>
    <property type="match status" value="1"/>
</dbReference>
<gene>
    <name evidence="3" type="ORF">QCA50_006778</name>
</gene>
<protein>
    <recommendedName>
        <fullName evidence="2">PAS domain-containing protein</fullName>
    </recommendedName>
</protein>
<dbReference type="Proteomes" id="UP001385951">
    <property type="component" value="Unassembled WGS sequence"/>
</dbReference>
<evidence type="ECO:0000313" key="3">
    <source>
        <dbReference type="EMBL" id="KAK7690129.1"/>
    </source>
</evidence>
<dbReference type="SMART" id="SM00091">
    <property type="entry name" value="PAS"/>
    <property type="match status" value="1"/>
</dbReference>
<feature type="region of interest" description="Disordered" evidence="1">
    <location>
        <begin position="156"/>
        <end position="178"/>
    </location>
</feature>
<proteinExistence type="predicted"/>
<dbReference type="CDD" id="cd00130">
    <property type="entry name" value="PAS"/>
    <property type="match status" value="1"/>
</dbReference>
<dbReference type="NCBIfam" id="TIGR00229">
    <property type="entry name" value="sensory_box"/>
    <property type="match status" value="1"/>
</dbReference>
<dbReference type="EMBL" id="JASBNA010000007">
    <property type="protein sequence ID" value="KAK7690129.1"/>
    <property type="molecule type" value="Genomic_DNA"/>
</dbReference>